<dbReference type="EMBL" id="JBHFFA010000004">
    <property type="protein sequence ID" value="KAL2629926.1"/>
    <property type="molecule type" value="Genomic_DNA"/>
</dbReference>
<accession>A0ABD1YGL0</accession>
<organism evidence="3 4">
    <name type="scientific">Riccia fluitans</name>
    <dbReference type="NCBI Taxonomy" id="41844"/>
    <lineage>
        <taxon>Eukaryota</taxon>
        <taxon>Viridiplantae</taxon>
        <taxon>Streptophyta</taxon>
        <taxon>Embryophyta</taxon>
        <taxon>Marchantiophyta</taxon>
        <taxon>Marchantiopsida</taxon>
        <taxon>Marchantiidae</taxon>
        <taxon>Marchantiales</taxon>
        <taxon>Ricciaceae</taxon>
        <taxon>Riccia</taxon>
    </lineage>
</organism>
<reference evidence="3 4" key="1">
    <citation type="submission" date="2024-09" db="EMBL/GenBank/DDBJ databases">
        <title>Chromosome-scale assembly of Riccia fluitans.</title>
        <authorList>
            <person name="Paukszto L."/>
            <person name="Sawicki J."/>
            <person name="Karawczyk K."/>
            <person name="Piernik-Szablinska J."/>
            <person name="Szczecinska M."/>
            <person name="Mazdziarz M."/>
        </authorList>
    </citation>
    <scope>NUCLEOTIDE SEQUENCE [LARGE SCALE GENOMIC DNA]</scope>
    <source>
        <strain evidence="3">Rf_01</strain>
        <tissue evidence="3">Aerial parts of the thallus</tissue>
    </source>
</reference>
<dbReference type="AlphaFoldDB" id="A0ABD1YGL0"/>
<evidence type="ECO:0000313" key="4">
    <source>
        <dbReference type="Proteomes" id="UP001605036"/>
    </source>
</evidence>
<evidence type="ECO:0000313" key="3">
    <source>
        <dbReference type="EMBL" id="KAL2629926.1"/>
    </source>
</evidence>
<dbReference type="Proteomes" id="UP001605036">
    <property type="component" value="Unassembled WGS sequence"/>
</dbReference>
<name>A0ABD1YGL0_9MARC</name>
<evidence type="ECO:0000256" key="2">
    <source>
        <dbReference type="SAM" id="MobiDB-lite"/>
    </source>
</evidence>
<gene>
    <name evidence="3" type="ORF">R1flu_014612</name>
</gene>
<feature type="coiled-coil region" evidence="1">
    <location>
        <begin position="81"/>
        <end position="115"/>
    </location>
</feature>
<keyword evidence="1" id="KW-0175">Coiled coil</keyword>
<evidence type="ECO:0000256" key="1">
    <source>
        <dbReference type="SAM" id="Coils"/>
    </source>
</evidence>
<comment type="caution">
    <text evidence="3">The sequence shown here is derived from an EMBL/GenBank/DDBJ whole genome shotgun (WGS) entry which is preliminary data.</text>
</comment>
<keyword evidence="4" id="KW-1185">Reference proteome</keyword>
<proteinExistence type="predicted"/>
<sequence>MTRSSVVHPNTIHDMVDGQSAGRGWSTNQDKDGAIGKGSGRISGIQVFYAPHKRIGTVQGVVIFMECNSQDPPTMERINSLTALETRRTALEVEVERLQKELEERQSKVGEAVVELATLLKQEELESRSGVG</sequence>
<protein>
    <submittedName>
        <fullName evidence="3">Uncharacterized protein</fullName>
    </submittedName>
</protein>
<feature type="region of interest" description="Disordered" evidence="2">
    <location>
        <begin position="1"/>
        <end position="37"/>
    </location>
</feature>